<dbReference type="Proteomes" id="UP000885722">
    <property type="component" value="Unassembled WGS sequence"/>
</dbReference>
<reference evidence="3" key="1">
    <citation type="journal article" date="2020" name="mSystems">
        <title>Genome- and Community-Level Interaction Insights into Carbon Utilization and Element Cycling Functions of Hydrothermarchaeota in Hydrothermal Sediment.</title>
        <authorList>
            <person name="Zhou Z."/>
            <person name="Liu Y."/>
            <person name="Xu W."/>
            <person name="Pan J."/>
            <person name="Luo Z.H."/>
            <person name="Li M."/>
        </authorList>
    </citation>
    <scope>NUCLEOTIDE SEQUENCE [LARGE SCALE GENOMIC DNA]</scope>
    <source>
        <strain evidence="3">HyVt-513</strain>
    </source>
</reference>
<dbReference type="InterPro" id="IPR001296">
    <property type="entry name" value="Glyco_trans_1"/>
</dbReference>
<dbReference type="GO" id="GO:0016757">
    <property type="term" value="F:glycosyltransferase activity"/>
    <property type="evidence" value="ECO:0007669"/>
    <property type="project" value="InterPro"/>
</dbReference>
<comment type="caution">
    <text evidence="3">The sequence shown here is derived from an EMBL/GenBank/DDBJ whole genome shotgun (WGS) entry which is preliminary data.</text>
</comment>
<protein>
    <submittedName>
        <fullName evidence="3">Glycosyltransferase family 1 protein</fullName>
    </submittedName>
</protein>
<dbReference type="SUPFAM" id="SSF53756">
    <property type="entry name" value="UDP-Glycosyltransferase/glycogen phosphorylase"/>
    <property type="match status" value="1"/>
</dbReference>
<dbReference type="CDD" id="cd03801">
    <property type="entry name" value="GT4_PimA-like"/>
    <property type="match status" value="1"/>
</dbReference>
<dbReference type="PANTHER" id="PTHR12526:SF638">
    <property type="entry name" value="SPORE COAT PROTEIN SA"/>
    <property type="match status" value="1"/>
</dbReference>
<name>A0A7V2WM16_9BACT</name>
<dbReference type="EMBL" id="DRNO01000183">
    <property type="protein sequence ID" value="HFC03762.1"/>
    <property type="molecule type" value="Genomic_DNA"/>
</dbReference>
<dbReference type="AlphaFoldDB" id="A0A7V2WM16"/>
<dbReference type="Pfam" id="PF13439">
    <property type="entry name" value="Glyco_transf_4"/>
    <property type="match status" value="1"/>
</dbReference>
<evidence type="ECO:0000259" key="2">
    <source>
        <dbReference type="Pfam" id="PF13439"/>
    </source>
</evidence>
<accession>A0A7V2WM16</accession>
<feature type="domain" description="Glycosyltransferase subfamily 4-like N-terminal" evidence="2">
    <location>
        <begin position="13"/>
        <end position="164"/>
    </location>
</feature>
<gene>
    <name evidence="3" type="ORF">ENJ74_02705</name>
</gene>
<evidence type="ECO:0000259" key="1">
    <source>
        <dbReference type="Pfam" id="PF00534"/>
    </source>
</evidence>
<sequence length="363" mass="41755">MNILHTETLKSWGGQQNKVLKEMLTARDLGHDCFLICNPGSEIARRAKRNGFHVTELSMHKKNFHQTIPFFLKYIREHQIDTVISHGSTDSWIVAVAGNLSRQRPYLLRERHNLFPIKGYLSRLQHRKMFDRILVLGSSVRNYLESIGVASERCFLLPSTVDIDHFVRTTPSLRREYHIPEDAVVVGVLTSLIEAKGVFDFFEAVKILLGRYPSLYVVFGGNYSERTRESIERYFEDRPREKARIVWTGFVRDPATVMKDLDIFLFPSHTEGLGTVILEAMAAKLPVIVYDQEPMNILVRNGINGFTCPFRDHNCLADKAGILIDDPQLRKAMGEKSFEYVRANYSDDTLKRRIHELLESIDA</sequence>
<proteinExistence type="predicted"/>
<organism evidence="3">
    <name type="scientific">Nitratifractor salsuginis</name>
    <dbReference type="NCBI Taxonomy" id="269261"/>
    <lineage>
        <taxon>Bacteria</taxon>
        <taxon>Pseudomonadati</taxon>
        <taxon>Campylobacterota</taxon>
        <taxon>Epsilonproteobacteria</taxon>
        <taxon>Campylobacterales</taxon>
        <taxon>Sulfurovaceae</taxon>
        <taxon>Nitratifractor</taxon>
    </lineage>
</organism>
<evidence type="ECO:0000313" key="3">
    <source>
        <dbReference type="EMBL" id="HFC03762.1"/>
    </source>
</evidence>
<dbReference type="Pfam" id="PF00534">
    <property type="entry name" value="Glycos_transf_1"/>
    <property type="match status" value="1"/>
</dbReference>
<dbReference type="PANTHER" id="PTHR12526">
    <property type="entry name" value="GLYCOSYLTRANSFERASE"/>
    <property type="match status" value="1"/>
</dbReference>
<dbReference type="Gene3D" id="3.40.50.2000">
    <property type="entry name" value="Glycogen Phosphorylase B"/>
    <property type="match status" value="2"/>
</dbReference>
<feature type="domain" description="Glycosyl transferase family 1" evidence="1">
    <location>
        <begin position="173"/>
        <end position="337"/>
    </location>
</feature>
<dbReference type="InterPro" id="IPR028098">
    <property type="entry name" value="Glyco_trans_4-like_N"/>
</dbReference>